<dbReference type="RefSeq" id="XP_046010114.1">
    <property type="nucleotide sequence ID" value="XM_046161979.1"/>
</dbReference>
<gene>
    <name evidence="1" type="ORF">B0I36DRAFT_412759</name>
</gene>
<proteinExistence type="predicted"/>
<sequence>CAATPAAGAERLAQHGAWAVSALCLGLPRRGLVRACMCEPGPPGVGKAHSHWLVWSRPLPRSFPFSTLSCLPILSAPLLSILQYPPATFLPVDHRQPSLHDHITVLRPRLSCWRQAAVLVTVAVASDSYCRMPDARTHLSRMSAWSRRLSTLRFSRRDLRATNQLQHNAWSRDQPRPQPLLNLRTRTQNILCREERSNDPQTPISAIPLTERTWLD</sequence>
<evidence type="ECO:0000313" key="1">
    <source>
        <dbReference type="EMBL" id="KAH7027315.1"/>
    </source>
</evidence>
<reference evidence="1" key="1">
    <citation type="journal article" date="2021" name="Nat. Commun.">
        <title>Genetic determinants of endophytism in the Arabidopsis root mycobiome.</title>
        <authorList>
            <person name="Mesny F."/>
            <person name="Miyauchi S."/>
            <person name="Thiergart T."/>
            <person name="Pickel B."/>
            <person name="Atanasova L."/>
            <person name="Karlsson M."/>
            <person name="Huettel B."/>
            <person name="Barry K.W."/>
            <person name="Haridas S."/>
            <person name="Chen C."/>
            <person name="Bauer D."/>
            <person name="Andreopoulos W."/>
            <person name="Pangilinan J."/>
            <person name="LaButti K."/>
            <person name="Riley R."/>
            <person name="Lipzen A."/>
            <person name="Clum A."/>
            <person name="Drula E."/>
            <person name="Henrissat B."/>
            <person name="Kohler A."/>
            <person name="Grigoriev I.V."/>
            <person name="Martin F.M."/>
            <person name="Hacquard S."/>
        </authorList>
    </citation>
    <scope>NUCLEOTIDE SEQUENCE</scope>
    <source>
        <strain evidence="1">MPI-CAGE-CH-0230</strain>
    </source>
</reference>
<evidence type="ECO:0000313" key="2">
    <source>
        <dbReference type="Proteomes" id="UP000756346"/>
    </source>
</evidence>
<protein>
    <submittedName>
        <fullName evidence="1">Uncharacterized protein</fullName>
    </submittedName>
</protein>
<name>A0A9P8Y191_9PEZI</name>
<feature type="non-terminal residue" evidence="1">
    <location>
        <position position="1"/>
    </location>
</feature>
<accession>A0A9P8Y191</accession>
<dbReference type="Proteomes" id="UP000756346">
    <property type="component" value="Unassembled WGS sequence"/>
</dbReference>
<dbReference type="EMBL" id="JAGTJQ010000007">
    <property type="protein sequence ID" value="KAH7027315.1"/>
    <property type="molecule type" value="Genomic_DNA"/>
</dbReference>
<organism evidence="1 2">
    <name type="scientific">Microdochium trichocladiopsis</name>
    <dbReference type="NCBI Taxonomy" id="1682393"/>
    <lineage>
        <taxon>Eukaryota</taxon>
        <taxon>Fungi</taxon>
        <taxon>Dikarya</taxon>
        <taxon>Ascomycota</taxon>
        <taxon>Pezizomycotina</taxon>
        <taxon>Sordariomycetes</taxon>
        <taxon>Xylariomycetidae</taxon>
        <taxon>Xylariales</taxon>
        <taxon>Microdochiaceae</taxon>
        <taxon>Microdochium</taxon>
    </lineage>
</organism>
<dbReference type="AlphaFoldDB" id="A0A9P8Y191"/>
<dbReference type="GeneID" id="70191525"/>
<comment type="caution">
    <text evidence="1">The sequence shown here is derived from an EMBL/GenBank/DDBJ whole genome shotgun (WGS) entry which is preliminary data.</text>
</comment>
<keyword evidence="2" id="KW-1185">Reference proteome</keyword>